<dbReference type="HOGENOM" id="CLU_1110756_0_0_5"/>
<dbReference type="OrthoDB" id="7827015at2"/>
<keyword evidence="2" id="KW-1185">Reference proteome</keyword>
<protein>
    <submittedName>
        <fullName evidence="1">Uncharacterized protein</fullName>
    </submittedName>
</protein>
<evidence type="ECO:0000313" key="1">
    <source>
        <dbReference type="EMBL" id="AGT07663.1"/>
    </source>
</evidence>
<dbReference type="Pfam" id="PF20086">
    <property type="entry name" value="DUF6478"/>
    <property type="match status" value="1"/>
</dbReference>
<accession>S5Y8K9</accession>
<gene>
    <name evidence="1" type="ORF">JCM7686_0554</name>
</gene>
<evidence type="ECO:0000313" key="2">
    <source>
        <dbReference type="Proteomes" id="UP000015480"/>
    </source>
</evidence>
<proteinExistence type="predicted"/>
<dbReference type="Proteomes" id="UP000015480">
    <property type="component" value="Chromosome"/>
</dbReference>
<sequence>MALPARTWFDRILRERANRRWAELADDKQGLASSRKRMLREEALVLRRKLDQFLQRTDRRAEISGEALDAINLPIGTDWRWRPGFMTAPIVPEGVVSPENGARLGQEAAVWHDCAERALILEQMRNHRATDLAPFGMRMEIFAFAGSFLSVSIDLPQDALQGLTRNYVLRLETGLAIEREMSVFARLNIANGPNTDQILVKLDDLTPDAQGHHITEFDLAATEIDERRLQKIWIDLIFERPTMNALEVRELFVSRHLRAEF</sequence>
<name>S5Y8K9_PARAH</name>
<dbReference type="KEGG" id="pami:JCM7686_0554"/>
<dbReference type="eggNOG" id="ENOG502Z8P0">
    <property type="taxonomic scope" value="Bacteria"/>
</dbReference>
<dbReference type="InterPro" id="IPR045514">
    <property type="entry name" value="DUF6478"/>
</dbReference>
<reference evidence="1 2" key="1">
    <citation type="journal article" date="2014" name="BMC Genomics">
        <title>Architecture and functions of a multipartite genome of the methylotrophic bacterium Paracoccus aminophilus JCM 7686, containing primary and secondary chromids.</title>
        <authorList>
            <person name="Dziewit L."/>
            <person name="Czarnecki J."/>
            <person name="Wibberg D."/>
            <person name="Radlinska M."/>
            <person name="Mrozek P."/>
            <person name="Szymczak M."/>
            <person name="Schluter A."/>
            <person name="Puhler A."/>
            <person name="Bartosik D."/>
        </authorList>
    </citation>
    <scope>NUCLEOTIDE SEQUENCE [LARGE SCALE GENOMIC DNA]</scope>
    <source>
        <strain evidence="1">JCM 7686</strain>
    </source>
</reference>
<dbReference type="EMBL" id="CP006650">
    <property type="protein sequence ID" value="AGT07663.1"/>
    <property type="molecule type" value="Genomic_DNA"/>
</dbReference>
<dbReference type="STRING" id="1367847.JCM7686_0554"/>
<dbReference type="AlphaFoldDB" id="S5Y8K9"/>
<dbReference type="RefSeq" id="WP_020949302.1">
    <property type="nucleotide sequence ID" value="NC_022041.1"/>
</dbReference>
<dbReference type="PATRIC" id="fig|1367847.3.peg.504"/>
<organism evidence="1 2">
    <name type="scientific">Paracoccus aminophilus JCM 7686</name>
    <dbReference type="NCBI Taxonomy" id="1367847"/>
    <lineage>
        <taxon>Bacteria</taxon>
        <taxon>Pseudomonadati</taxon>
        <taxon>Pseudomonadota</taxon>
        <taxon>Alphaproteobacteria</taxon>
        <taxon>Rhodobacterales</taxon>
        <taxon>Paracoccaceae</taxon>
        <taxon>Paracoccus</taxon>
    </lineage>
</organism>